<evidence type="ECO:0000256" key="8">
    <source>
        <dbReference type="ARBA" id="ARBA00048202"/>
    </source>
</evidence>
<dbReference type="GO" id="GO:0050661">
    <property type="term" value="F:NADP binding"/>
    <property type="evidence" value="ECO:0007669"/>
    <property type="project" value="TreeGrafter"/>
</dbReference>
<dbReference type="PANTHER" id="PTHR10160:SF19">
    <property type="entry name" value="PROTON-TRANSLOCATING NAD(P)(+) TRANSHYDROGENASE"/>
    <property type="match status" value="1"/>
</dbReference>
<dbReference type="Proteomes" id="UP000286287">
    <property type="component" value="Unassembled WGS sequence"/>
</dbReference>
<dbReference type="PANTHER" id="PTHR10160">
    <property type="entry name" value="NAD(P) TRANSHYDROGENASE"/>
    <property type="match status" value="1"/>
</dbReference>
<evidence type="ECO:0000256" key="3">
    <source>
        <dbReference type="ARBA" id="ARBA00012943"/>
    </source>
</evidence>
<dbReference type="SMART" id="SM01002">
    <property type="entry name" value="AlaDh_PNT_C"/>
    <property type="match status" value="1"/>
</dbReference>
<evidence type="ECO:0000256" key="4">
    <source>
        <dbReference type="ARBA" id="ARBA00022741"/>
    </source>
</evidence>
<keyword evidence="7" id="KW-0520">NAD</keyword>
<comment type="function">
    <text evidence="1">The transhydrogenation between NADH and NADP is coupled to respiration and ATP hydrolysis and functions as a proton pump across the membrane.</text>
</comment>
<dbReference type="CDD" id="cd05304">
    <property type="entry name" value="Rubrum_tdh"/>
    <property type="match status" value="1"/>
</dbReference>
<name>A0A418V6L9_9DEIO</name>
<dbReference type="GO" id="GO:0005886">
    <property type="term" value="C:plasma membrane"/>
    <property type="evidence" value="ECO:0007669"/>
    <property type="project" value="TreeGrafter"/>
</dbReference>
<dbReference type="InterPro" id="IPR007698">
    <property type="entry name" value="AlaDH/PNT_NAD(H)-bd"/>
</dbReference>
<evidence type="ECO:0000256" key="5">
    <source>
        <dbReference type="ARBA" id="ARBA00022857"/>
    </source>
</evidence>
<evidence type="ECO:0000313" key="11">
    <source>
        <dbReference type="EMBL" id="RJF71726.1"/>
    </source>
</evidence>
<feature type="domain" description="Alanine dehydrogenase/pyridine nucleotide transhydrogenase N-terminal" evidence="10">
    <location>
        <begin position="6"/>
        <end position="139"/>
    </location>
</feature>
<comment type="similarity">
    <text evidence="2">Belongs to the AlaDH/PNT family.</text>
</comment>
<dbReference type="Pfam" id="PF01262">
    <property type="entry name" value="AlaDh_PNT_C"/>
    <property type="match status" value="1"/>
</dbReference>
<reference evidence="11 12" key="1">
    <citation type="submission" date="2018-09" db="EMBL/GenBank/DDBJ databases">
        <authorList>
            <person name="Zhu H."/>
        </authorList>
    </citation>
    <scope>NUCLEOTIDE SEQUENCE [LARGE SCALE GENOMIC DNA]</scope>
    <source>
        <strain evidence="11 12">K2S05-167</strain>
    </source>
</reference>
<dbReference type="InterPro" id="IPR036291">
    <property type="entry name" value="NAD(P)-bd_dom_sf"/>
</dbReference>
<evidence type="ECO:0000256" key="1">
    <source>
        <dbReference type="ARBA" id="ARBA00003943"/>
    </source>
</evidence>
<proteinExistence type="inferred from homology"/>
<organism evidence="11 12">
    <name type="scientific">Deinococcus cavernae</name>
    <dbReference type="NCBI Taxonomy" id="2320857"/>
    <lineage>
        <taxon>Bacteria</taxon>
        <taxon>Thermotogati</taxon>
        <taxon>Deinococcota</taxon>
        <taxon>Deinococci</taxon>
        <taxon>Deinococcales</taxon>
        <taxon>Deinococcaceae</taxon>
        <taxon>Deinococcus</taxon>
    </lineage>
</organism>
<evidence type="ECO:0000256" key="7">
    <source>
        <dbReference type="ARBA" id="ARBA00023027"/>
    </source>
</evidence>
<dbReference type="GO" id="GO:0008750">
    <property type="term" value="F:proton-translocating NAD(P)+ transhydrogenase activity"/>
    <property type="evidence" value="ECO:0007669"/>
    <property type="project" value="UniProtKB-EC"/>
</dbReference>
<dbReference type="PROSITE" id="PS00837">
    <property type="entry name" value="ALADH_PNT_2"/>
    <property type="match status" value="1"/>
</dbReference>
<keyword evidence="12" id="KW-1185">Reference proteome</keyword>
<keyword evidence="6" id="KW-1278">Translocase</keyword>
<dbReference type="RefSeq" id="WP_119763187.1">
    <property type="nucleotide sequence ID" value="NZ_QYUJ01000014.1"/>
</dbReference>
<comment type="catalytic activity">
    <reaction evidence="8">
        <text>NAD(+) + NADPH + H(+)(in) = NADH + NADP(+) + H(+)(out)</text>
        <dbReference type="Rhea" id="RHEA:47992"/>
        <dbReference type="ChEBI" id="CHEBI:15378"/>
        <dbReference type="ChEBI" id="CHEBI:57540"/>
        <dbReference type="ChEBI" id="CHEBI:57783"/>
        <dbReference type="ChEBI" id="CHEBI:57945"/>
        <dbReference type="ChEBI" id="CHEBI:58349"/>
        <dbReference type="EC" id="7.1.1.1"/>
    </reaction>
</comment>
<evidence type="ECO:0000256" key="6">
    <source>
        <dbReference type="ARBA" id="ARBA00022967"/>
    </source>
</evidence>
<dbReference type="SMART" id="SM01003">
    <property type="entry name" value="AlaDh_PNT_N"/>
    <property type="match status" value="1"/>
</dbReference>
<dbReference type="PRINTS" id="PR00411">
    <property type="entry name" value="PNDRDTASEI"/>
</dbReference>
<dbReference type="GO" id="GO:0006740">
    <property type="term" value="P:NADPH regeneration"/>
    <property type="evidence" value="ECO:0007669"/>
    <property type="project" value="TreeGrafter"/>
</dbReference>
<protein>
    <recommendedName>
        <fullName evidence="3">proton-translocating NAD(P)(+) transhydrogenase</fullName>
        <ecNumber evidence="3">7.1.1.1</ecNumber>
    </recommendedName>
</protein>
<evidence type="ECO:0000256" key="2">
    <source>
        <dbReference type="ARBA" id="ARBA00005689"/>
    </source>
</evidence>
<evidence type="ECO:0000259" key="9">
    <source>
        <dbReference type="SMART" id="SM01002"/>
    </source>
</evidence>
<feature type="domain" description="Alanine dehydrogenase/pyridine nucleotide transhydrogenase NAD(H)-binding" evidence="9">
    <location>
        <begin position="148"/>
        <end position="310"/>
    </location>
</feature>
<dbReference type="EC" id="7.1.1.1" evidence="3"/>
<dbReference type="AlphaFoldDB" id="A0A418V6L9"/>
<dbReference type="OrthoDB" id="9804592at2"/>
<gene>
    <name evidence="11" type="ORF">D3875_09250</name>
</gene>
<dbReference type="EMBL" id="QYUJ01000014">
    <property type="protein sequence ID" value="RJF71726.1"/>
    <property type="molecule type" value="Genomic_DNA"/>
</dbReference>
<dbReference type="Gene3D" id="3.40.50.720">
    <property type="entry name" value="NAD(P)-binding Rossmann-like Domain"/>
    <property type="match status" value="2"/>
</dbReference>
<dbReference type="GO" id="GO:0016491">
    <property type="term" value="F:oxidoreductase activity"/>
    <property type="evidence" value="ECO:0007669"/>
    <property type="project" value="InterPro"/>
</dbReference>
<dbReference type="Pfam" id="PF05222">
    <property type="entry name" value="AlaDh_PNT_N"/>
    <property type="match status" value="1"/>
</dbReference>
<dbReference type="SUPFAM" id="SSF51735">
    <property type="entry name" value="NAD(P)-binding Rossmann-fold domains"/>
    <property type="match status" value="1"/>
</dbReference>
<dbReference type="InterPro" id="IPR007886">
    <property type="entry name" value="AlaDH/PNT_N"/>
</dbReference>
<evidence type="ECO:0000259" key="10">
    <source>
        <dbReference type="SMART" id="SM01003"/>
    </source>
</evidence>
<accession>A0A418V6L9</accession>
<evidence type="ECO:0000313" key="12">
    <source>
        <dbReference type="Proteomes" id="UP000286287"/>
    </source>
</evidence>
<sequence>MAVVIGVLGSPDPAERRTPMVPDVAKKLRAQGAEIVMQRGAGAGAYLSEADFPDVQWVNSADEVLARADMLWTLSPPENATLAQLKPGSVVVGLLQPYSSAERVQLLRDRNITAFAMELLPRISRAQSMDILSSQGAAAGYQCVLIAAAFCPKFFPMLTYAAGTIRPARVLVVGAGVAGLQAIATAKRLGAMVEGYDVRPETREQVESLGAKFVDTGVSAAGTGGYARELTDEEKAQQAVKLGKAVAQADVLITTAAVPGKRAPLIITADMVRGMKPGAVVVDMAAETGGNVAGTLPNQDVWVGPVRLIGPVNLPSNMPVHTSEMFSKNLYNFISPFIKDGVLALDDTDEVLTGATLTAGGEVRHPTVKQVLGL</sequence>
<dbReference type="InterPro" id="IPR008143">
    <property type="entry name" value="Ala_DH/PNT_CS2"/>
</dbReference>
<dbReference type="SUPFAM" id="SSF52283">
    <property type="entry name" value="Formate/glycerate dehydrogenase catalytic domain-like"/>
    <property type="match status" value="1"/>
</dbReference>
<keyword evidence="4" id="KW-0547">Nucleotide-binding</keyword>
<keyword evidence="5" id="KW-0521">NADP</keyword>
<comment type="caution">
    <text evidence="11">The sequence shown here is derived from an EMBL/GenBank/DDBJ whole genome shotgun (WGS) entry which is preliminary data.</text>
</comment>